<dbReference type="AlphaFoldDB" id="A0A7S4IJ00"/>
<feature type="region of interest" description="Disordered" evidence="1">
    <location>
        <begin position="43"/>
        <end position="102"/>
    </location>
</feature>
<organism evidence="2">
    <name type="scientific">Odontella aurita</name>
    <dbReference type="NCBI Taxonomy" id="265563"/>
    <lineage>
        <taxon>Eukaryota</taxon>
        <taxon>Sar</taxon>
        <taxon>Stramenopiles</taxon>
        <taxon>Ochrophyta</taxon>
        <taxon>Bacillariophyta</taxon>
        <taxon>Mediophyceae</taxon>
        <taxon>Biddulphiophycidae</taxon>
        <taxon>Eupodiscales</taxon>
        <taxon>Odontellaceae</taxon>
        <taxon>Odontella</taxon>
    </lineage>
</organism>
<name>A0A7S4IJ00_9STRA</name>
<reference evidence="2" key="1">
    <citation type="submission" date="2021-01" db="EMBL/GenBank/DDBJ databases">
        <authorList>
            <person name="Corre E."/>
            <person name="Pelletier E."/>
            <person name="Niang G."/>
            <person name="Scheremetjew M."/>
            <person name="Finn R."/>
            <person name="Kale V."/>
            <person name="Holt S."/>
            <person name="Cochrane G."/>
            <person name="Meng A."/>
            <person name="Brown T."/>
            <person name="Cohen L."/>
        </authorList>
    </citation>
    <scope>NUCLEOTIDE SEQUENCE</scope>
    <source>
        <strain evidence="2">Isolate 1302-5</strain>
    </source>
</reference>
<evidence type="ECO:0000313" key="2">
    <source>
        <dbReference type="EMBL" id="CAE2230877.1"/>
    </source>
</evidence>
<protein>
    <submittedName>
        <fullName evidence="2">Uncharacterized protein</fullName>
    </submittedName>
</protein>
<dbReference type="EMBL" id="HBKQ01017592">
    <property type="protein sequence ID" value="CAE2230877.1"/>
    <property type="molecule type" value="Transcribed_RNA"/>
</dbReference>
<evidence type="ECO:0000256" key="1">
    <source>
        <dbReference type="SAM" id="MobiDB-lite"/>
    </source>
</evidence>
<proteinExistence type="predicted"/>
<gene>
    <name evidence="2" type="ORF">OAUR00152_LOCUS11885</name>
</gene>
<sequence>MKGKRMKKGSWWVDKWNMDNVKISWDVPVKMLYDDNGFPQMDAEDKGSRASCPRRLPAVTPPASTRKASRTIIRPRVAAAKGKNAREGSWMAPGKRRQKKVV</sequence>
<accession>A0A7S4IJ00</accession>